<feature type="binding site" evidence="4">
    <location>
        <position position="89"/>
    </location>
    <ligand>
        <name>spermidine</name>
        <dbReference type="ChEBI" id="CHEBI:57834"/>
    </ligand>
</feature>
<dbReference type="SUPFAM" id="SSF53335">
    <property type="entry name" value="S-adenosyl-L-methionine-dependent methyltransferases"/>
    <property type="match status" value="1"/>
</dbReference>
<sequence>MQAKELWFTENYCPDARFSMRVERQVYSAKSRFQQIDVYDTPAFGRVLVLDGCLMLTEKDEFIYHEMIVHPAMAVKPDIKSVLVIGGGDGGCIRELCKYDSIEKIDLCEIDREVIKVCREFLPQTALRMDDIRAELHIADGLKFVRRQKEAYDLIIVDSTDPFGPGEGLFTREFYGNCLSALTADGILINQHESPYYPEDALACQRAHRQLHAVFGKAFVYQAHIPTYPSGHWLFGFASKSGRDPRAFDGEAWDALGIKTRYYNTDLHKGSFALPNYVKEMLKNAESMGY</sequence>
<feature type="domain" description="PABS" evidence="8">
    <location>
        <begin position="5"/>
        <end position="240"/>
    </location>
</feature>
<comment type="pathway">
    <text evidence="4">Amine and polyamine biosynthesis; spermidine biosynthesis; spermidine from putrescine: step 1/1.</text>
</comment>
<dbReference type="Gene3D" id="3.40.50.150">
    <property type="entry name" value="Vaccinia Virus protein VP39"/>
    <property type="match status" value="1"/>
</dbReference>
<dbReference type="Pfam" id="PF01564">
    <property type="entry name" value="Spermine_synth"/>
    <property type="match status" value="1"/>
</dbReference>
<name>A0A9D1DWX9_9FIRM</name>
<dbReference type="HAMAP" id="MF_00198">
    <property type="entry name" value="Spermidine_synth"/>
    <property type="match status" value="1"/>
</dbReference>
<reference evidence="9" key="2">
    <citation type="journal article" date="2021" name="PeerJ">
        <title>Extensive microbial diversity within the chicken gut microbiome revealed by metagenomics and culture.</title>
        <authorList>
            <person name="Gilroy R."/>
            <person name="Ravi A."/>
            <person name="Getino M."/>
            <person name="Pursley I."/>
            <person name="Horton D.L."/>
            <person name="Alikhan N.F."/>
            <person name="Baker D."/>
            <person name="Gharbi K."/>
            <person name="Hall N."/>
            <person name="Watson M."/>
            <person name="Adriaenssens E.M."/>
            <person name="Foster-Nyarko E."/>
            <person name="Jarju S."/>
            <person name="Secka A."/>
            <person name="Antonio M."/>
            <person name="Oren A."/>
            <person name="Chaudhuri R.R."/>
            <person name="La Ragione R."/>
            <person name="Hildebrand F."/>
            <person name="Pallen M.J."/>
        </authorList>
    </citation>
    <scope>NUCLEOTIDE SEQUENCE</scope>
    <source>
        <strain evidence="9">CHK189-12415</strain>
    </source>
</reference>
<dbReference type="GO" id="GO:0005829">
    <property type="term" value="C:cytosol"/>
    <property type="evidence" value="ECO:0007669"/>
    <property type="project" value="TreeGrafter"/>
</dbReference>
<evidence type="ECO:0000256" key="2">
    <source>
        <dbReference type="ARBA" id="ARBA00022679"/>
    </source>
</evidence>
<dbReference type="InterPro" id="IPR030373">
    <property type="entry name" value="PABS_CS"/>
</dbReference>
<evidence type="ECO:0000256" key="3">
    <source>
        <dbReference type="ARBA" id="ARBA00023115"/>
    </source>
</evidence>
<dbReference type="AlphaFoldDB" id="A0A9D1DWX9"/>
<accession>A0A9D1DWX9</accession>
<dbReference type="PANTHER" id="PTHR11558">
    <property type="entry name" value="SPERMIDINE/SPERMINE SYNTHASE"/>
    <property type="match status" value="1"/>
</dbReference>
<evidence type="ECO:0000313" key="10">
    <source>
        <dbReference type="Proteomes" id="UP000824241"/>
    </source>
</evidence>
<evidence type="ECO:0000256" key="7">
    <source>
        <dbReference type="RuleBase" id="RU003837"/>
    </source>
</evidence>
<gene>
    <name evidence="4 9" type="primary">speE</name>
    <name evidence="9" type="ORF">IAB37_02725</name>
</gene>
<evidence type="ECO:0000256" key="5">
    <source>
        <dbReference type="PROSITE-ProRule" id="PRU00354"/>
    </source>
</evidence>
<dbReference type="InterPro" id="IPR029063">
    <property type="entry name" value="SAM-dependent_MTases_sf"/>
</dbReference>
<feature type="binding site" evidence="4">
    <location>
        <begin position="140"/>
        <end position="141"/>
    </location>
    <ligand>
        <name>S-methyl-5'-thioadenosine</name>
        <dbReference type="ChEBI" id="CHEBI:17509"/>
    </ligand>
</feature>
<dbReference type="GO" id="GO:0004766">
    <property type="term" value="F:spermidine synthase activity"/>
    <property type="evidence" value="ECO:0007669"/>
    <property type="project" value="UniProtKB-UniRule"/>
</dbReference>
<comment type="similarity">
    <text evidence="1 4 6">Belongs to the spermidine/spermine synthase family.</text>
</comment>
<evidence type="ECO:0000256" key="6">
    <source>
        <dbReference type="RuleBase" id="RU003836"/>
    </source>
</evidence>
<organism evidence="9 10">
    <name type="scientific">Candidatus Faecivivens stercoravium</name>
    <dbReference type="NCBI Taxonomy" id="2840803"/>
    <lineage>
        <taxon>Bacteria</taxon>
        <taxon>Bacillati</taxon>
        <taxon>Bacillota</taxon>
        <taxon>Clostridia</taxon>
        <taxon>Eubacteriales</taxon>
        <taxon>Oscillospiraceae</taxon>
        <taxon>Oscillospiraceae incertae sedis</taxon>
        <taxon>Candidatus Faecivivens</taxon>
    </lineage>
</organism>
<feature type="binding site" evidence="4">
    <location>
        <position position="109"/>
    </location>
    <ligand>
        <name>S-methyl-5'-thioadenosine</name>
        <dbReference type="ChEBI" id="CHEBI:17509"/>
    </ligand>
</feature>
<feature type="binding site" evidence="4">
    <location>
        <position position="165"/>
    </location>
    <ligand>
        <name>S-methyl-5'-thioadenosine</name>
        <dbReference type="ChEBI" id="CHEBI:17509"/>
    </ligand>
</feature>
<protein>
    <recommendedName>
        <fullName evidence="4">Polyamine aminopropyltransferase</fullName>
    </recommendedName>
    <alternativeName>
        <fullName evidence="4">Putrescine aminopropyltransferase</fullName>
        <shortName evidence="4">PAPT</shortName>
    </alternativeName>
    <alternativeName>
        <fullName evidence="4">Spermidine synthase</fullName>
        <shortName evidence="4">SPDS</shortName>
        <shortName evidence="4">SPDSY</shortName>
        <ecNumber evidence="4">2.5.1.16</ecNumber>
    </alternativeName>
</protein>
<dbReference type="InterPro" id="IPR037163">
    <property type="entry name" value="Spermidine_synt_N_sf"/>
</dbReference>
<proteinExistence type="inferred from homology"/>
<evidence type="ECO:0000256" key="4">
    <source>
        <dbReference type="HAMAP-Rule" id="MF_00198"/>
    </source>
</evidence>
<dbReference type="NCBIfam" id="NF002010">
    <property type="entry name" value="PRK00811.1"/>
    <property type="match status" value="1"/>
</dbReference>
<comment type="subunit">
    <text evidence="4">Homodimer or homotetramer.</text>
</comment>
<dbReference type="Proteomes" id="UP000824241">
    <property type="component" value="Unassembled WGS sequence"/>
</dbReference>
<keyword evidence="3 4" id="KW-0620">Polyamine biosynthesis</keyword>
<dbReference type="EMBL" id="DVHA01000091">
    <property type="protein sequence ID" value="HIR60478.1"/>
    <property type="molecule type" value="Genomic_DNA"/>
</dbReference>
<comment type="caution">
    <text evidence="9">The sequence shown here is derived from an EMBL/GenBank/DDBJ whole genome shotgun (WGS) entry which is preliminary data.</text>
</comment>
<dbReference type="PROSITE" id="PS01330">
    <property type="entry name" value="PABS_1"/>
    <property type="match status" value="1"/>
</dbReference>
<comment type="function">
    <text evidence="4">Catalyzes the irreversible transfer of a propylamine group from the amino donor S-adenosylmethioninamine (decarboxy-AdoMet) to putrescine (1,4-diaminobutane) to yield spermidine.</text>
</comment>
<comment type="catalytic activity">
    <reaction evidence="4 7">
        <text>S-adenosyl 3-(methylsulfanyl)propylamine + putrescine = S-methyl-5'-thioadenosine + spermidine + H(+)</text>
        <dbReference type="Rhea" id="RHEA:12721"/>
        <dbReference type="ChEBI" id="CHEBI:15378"/>
        <dbReference type="ChEBI" id="CHEBI:17509"/>
        <dbReference type="ChEBI" id="CHEBI:57443"/>
        <dbReference type="ChEBI" id="CHEBI:57834"/>
        <dbReference type="ChEBI" id="CHEBI:326268"/>
        <dbReference type="EC" id="2.5.1.16"/>
    </reaction>
</comment>
<dbReference type="CDD" id="cd02440">
    <property type="entry name" value="AdoMet_MTases"/>
    <property type="match status" value="1"/>
</dbReference>
<evidence type="ECO:0000259" key="8">
    <source>
        <dbReference type="PROSITE" id="PS51006"/>
    </source>
</evidence>
<dbReference type="PROSITE" id="PS51006">
    <property type="entry name" value="PABS_2"/>
    <property type="match status" value="1"/>
</dbReference>
<evidence type="ECO:0000313" key="9">
    <source>
        <dbReference type="EMBL" id="HIR60478.1"/>
    </source>
</evidence>
<feature type="active site" description="Proton acceptor" evidence="4 5">
    <location>
        <position position="158"/>
    </location>
</feature>
<dbReference type="PANTHER" id="PTHR11558:SF11">
    <property type="entry name" value="SPERMIDINE SYNTHASE"/>
    <property type="match status" value="1"/>
</dbReference>
<keyword evidence="2 4" id="KW-0808">Transferase</keyword>
<reference evidence="9" key="1">
    <citation type="submission" date="2020-10" db="EMBL/GenBank/DDBJ databases">
        <authorList>
            <person name="Gilroy R."/>
        </authorList>
    </citation>
    <scope>NUCLEOTIDE SEQUENCE</scope>
    <source>
        <strain evidence="9">CHK189-12415</strain>
    </source>
</reference>
<dbReference type="NCBIfam" id="TIGR00417">
    <property type="entry name" value="speE"/>
    <property type="match status" value="1"/>
</dbReference>
<dbReference type="EC" id="2.5.1.16" evidence="4"/>
<dbReference type="InterPro" id="IPR035246">
    <property type="entry name" value="Spermidine_synt_N"/>
</dbReference>
<keyword evidence="4 7" id="KW-0745">Spermidine biosynthesis</keyword>
<dbReference type="GO" id="GO:0008295">
    <property type="term" value="P:spermidine biosynthetic process"/>
    <property type="evidence" value="ECO:0007669"/>
    <property type="project" value="UniProtKB-UniRule"/>
</dbReference>
<dbReference type="InterPro" id="IPR001045">
    <property type="entry name" value="Spermi_synthase"/>
</dbReference>
<dbReference type="Gene3D" id="2.30.140.10">
    <property type="entry name" value="Spermidine synthase, tetramerisation domain"/>
    <property type="match status" value="1"/>
</dbReference>
<feature type="binding site" evidence="4">
    <location>
        <position position="65"/>
    </location>
    <ligand>
        <name>spermidine</name>
        <dbReference type="ChEBI" id="CHEBI:57834"/>
    </ligand>
</feature>
<dbReference type="Pfam" id="PF17284">
    <property type="entry name" value="Spermine_synt_N"/>
    <property type="match status" value="1"/>
</dbReference>
<feature type="binding site" evidence="4">
    <location>
        <begin position="158"/>
        <end position="161"/>
    </location>
    <ligand>
        <name>spermidine</name>
        <dbReference type="ChEBI" id="CHEBI:57834"/>
    </ligand>
</feature>
<dbReference type="InterPro" id="IPR030374">
    <property type="entry name" value="PABS"/>
</dbReference>
<evidence type="ECO:0000256" key="1">
    <source>
        <dbReference type="ARBA" id="ARBA00007867"/>
    </source>
</evidence>
<feature type="binding site" evidence="4">
    <location>
        <position position="34"/>
    </location>
    <ligand>
        <name>S-methyl-5'-thioadenosine</name>
        <dbReference type="ChEBI" id="CHEBI:17509"/>
    </ligand>
</feature>